<gene>
    <name evidence="3" type="primary">ND6</name>
</gene>
<feature type="transmembrane region" description="Helical" evidence="1">
    <location>
        <begin position="82"/>
        <end position="103"/>
    </location>
</feature>
<feature type="transmembrane region" description="Helical" evidence="1">
    <location>
        <begin position="131"/>
        <end position="151"/>
    </location>
</feature>
<feature type="chain" id="PRO_5013297810" evidence="2">
    <location>
        <begin position="21"/>
        <end position="169"/>
    </location>
</feature>
<keyword evidence="1" id="KW-0812">Transmembrane</keyword>
<keyword evidence="1" id="KW-0472">Membrane</keyword>
<feature type="signal peptide" evidence="2">
    <location>
        <begin position="1"/>
        <end position="20"/>
    </location>
</feature>
<reference evidence="3" key="1">
    <citation type="submission" date="2014-04" db="EMBL/GenBank/DDBJ databases">
        <title>The M-type Complete mitochondrial genome of Arconaia lanceolata.</title>
        <authorList>
            <person name="Guo L."/>
            <person name="Wang G."/>
            <person name="Li J."/>
        </authorList>
    </citation>
    <scope>NUCLEOTIDE SEQUENCE</scope>
</reference>
<evidence type="ECO:0000313" key="3">
    <source>
        <dbReference type="EMBL" id="AII23413.1"/>
    </source>
</evidence>
<keyword evidence="3" id="KW-0496">Mitochondrion</keyword>
<keyword evidence="1" id="KW-1133">Transmembrane helix</keyword>
<proteinExistence type="predicted"/>
<dbReference type="AlphaFoldDB" id="A0A1W5HZC5"/>
<keyword evidence="2" id="KW-0732">Signal</keyword>
<sequence length="169" mass="19313">MTLMLFTSMMIFYLLNTVTSSHPLVLTIKVLWLAFSVCLAVSFSMTWYAYMIFMVMLGGMLVMFTYISSFAPNSIFKTKLNVFYLVMQMMITLTLTHNLIVFFPKPFNTQKPILIPENFITFFLSSENSSLLLTMTSALLLSMYIVSTLLSNSKTAMRPTKYTLLSSQT</sequence>
<feature type="transmembrane region" description="Helical" evidence="1">
    <location>
        <begin position="50"/>
        <end position="70"/>
    </location>
</feature>
<accession>A0A1W5HZC5</accession>
<protein>
    <submittedName>
        <fullName evidence="3">NADH dehydrogenase subunit 6</fullName>
    </submittedName>
</protein>
<dbReference type="EMBL" id="KJ775864">
    <property type="protein sequence ID" value="AII23413.1"/>
    <property type="molecule type" value="Genomic_DNA"/>
</dbReference>
<geneLocation type="mitochondrion" evidence="3"/>
<organism evidence="3">
    <name type="scientific">Lanceolaria lanceolata</name>
    <name type="common">Freshwater pearl mussel</name>
    <name type="synonym">Arconaia lanceolata</name>
    <dbReference type="NCBI Taxonomy" id="2508263"/>
    <lineage>
        <taxon>Eukaryota</taxon>
        <taxon>Metazoa</taxon>
        <taxon>Spiralia</taxon>
        <taxon>Lophotrochozoa</taxon>
        <taxon>Mollusca</taxon>
        <taxon>Bivalvia</taxon>
        <taxon>Autobranchia</taxon>
        <taxon>Heteroconchia</taxon>
        <taxon>Palaeoheterodonta</taxon>
        <taxon>Unionida</taxon>
        <taxon>Unionoidea</taxon>
        <taxon>Unionidae</taxon>
        <taxon>Unioninae</taxon>
        <taxon>Lanceolaria</taxon>
    </lineage>
</organism>
<evidence type="ECO:0000256" key="2">
    <source>
        <dbReference type="SAM" id="SignalP"/>
    </source>
</evidence>
<evidence type="ECO:0000256" key="1">
    <source>
        <dbReference type="SAM" id="Phobius"/>
    </source>
</evidence>
<name>A0A1W5HZC5_LANLA</name>